<dbReference type="InterPro" id="IPR044974">
    <property type="entry name" value="Disease_R_plants"/>
</dbReference>
<dbReference type="Pfam" id="PF01582">
    <property type="entry name" value="TIR"/>
    <property type="match status" value="1"/>
</dbReference>
<name>A0A6P3YU26_ZIZJJ</name>
<evidence type="ECO:0000256" key="5">
    <source>
        <dbReference type="ARBA" id="ARBA00022821"/>
    </source>
</evidence>
<dbReference type="InterPro" id="IPR042197">
    <property type="entry name" value="Apaf_helical"/>
</dbReference>
<dbReference type="InterPro" id="IPR058192">
    <property type="entry name" value="WHD_ROQ1-like"/>
</dbReference>
<dbReference type="InterPro" id="IPR002182">
    <property type="entry name" value="NB-ARC"/>
</dbReference>
<dbReference type="InterPro" id="IPR032675">
    <property type="entry name" value="LRR_dom_sf"/>
</dbReference>
<evidence type="ECO:0000256" key="8">
    <source>
        <dbReference type="SAM" id="MobiDB-lite"/>
    </source>
</evidence>
<organism evidence="10 11">
    <name type="scientific">Ziziphus jujuba</name>
    <name type="common">Chinese jujube</name>
    <name type="synonym">Ziziphus sativa</name>
    <dbReference type="NCBI Taxonomy" id="326968"/>
    <lineage>
        <taxon>Eukaryota</taxon>
        <taxon>Viridiplantae</taxon>
        <taxon>Streptophyta</taxon>
        <taxon>Embryophyta</taxon>
        <taxon>Tracheophyta</taxon>
        <taxon>Spermatophyta</taxon>
        <taxon>Magnoliopsida</taxon>
        <taxon>eudicotyledons</taxon>
        <taxon>Gunneridae</taxon>
        <taxon>Pentapetalae</taxon>
        <taxon>rosids</taxon>
        <taxon>fabids</taxon>
        <taxon>Rosales</taxon>
        <taxon>Rhamnaceae</taxon>
        <taxon>Paliureae</taxon>
        <taxon>Ziziphus</taxon>
    </lineage>
</organism>
<evidence type="ECO:0000256" key="7">
    <source>
        <dbReference type="ARBA" id="ARBA00047304"/>
    </source>
</evidence>
<protein>
    <recommendedName>
        <fullName evidence="1">ADP-ribosyl cyclase/cyclic ADP-ribose hydrolase</fullName>
        <ecNumber evidence="1">3.2.2.6</ecNumber>
    </recommendedName>
</protein>
<dbReference type="PRINTS" id="PR00364">
    <property type="entry name" value="DISEASERSIST"/>
</dbReference>
<keyword evidence="2" id="KW-0433">Leucine-rich repeat</keyword>
<dbReference type="GO" id="GO:0061809">
    <property type="term" value="F:NAD+ nucleosidase activity, cyclic ADP-ribose generating"/>
    <property type="evidence" value="ECO:0007669"/>
    <property type="project" value="UniProtKB-EC"/>
</dbReference>
<comment type="catalytic activity">
    <reaction evidence="7">
        <text>NAD(+) + H2O = ADP-D-ribose + nicotinamide + H(+)</text>
        <dbReference type="Rhea" id="RHEA:16301"/>
        <dbReference type="ChEBI" id="CHEBI:15377"/>
        <dbReference type="ChEBI" id="CHEBI:15378"/>
        <dbReference type="ChEBI" id="CHEBI:17154"/>
        <dbReference type="ChEBI" id="CHEBI:57540"/>
        <dbReference type="ChEBI" id="CHEBI:57967"/>
        <dbReference type="EC" id="3.2.2.6"/>
    </reaction>
    <physiologicalReaction direction="left-to-right" evidence="7">
        <dbReference type="Rhea" id="RHEA:16302"/>
    </physiologicalReaction>
</comment>
<dbReference type="SUPFAM" id="SSF52200">
    <property type="entry name" value="Toll/Interleukin receptor TIR domain"/>
    <property type="match status" value="1"/>
</dbReference>
<dbReference type="GO" id="GO:0007165">
    <property type="term" value="P:signal transduction"/>
    <property type="evidence" value="ECO:0007669"/>
    <property type="project" value="InterPro"/>
</dbReference>
<gene>
    <name evidence="11" type="primary">LOC107405085</name>
</gene>
<evidence type="ECO:0000256" key="2">
    <source>
        <dbReference type="ARBA" id="ARBA00022614"/>
    </source>
</evidence>
<keyword evidence="3" id="KW-0677">Repeat</keyword>
<dbReference type="FunFam" id="3.40.50.10140:FF:000007">
    <property type="entry name" value="Disease resistance protein (TIR-NBS-LRR class)"/>
    <property type="match status" value="1"/>
</dbReference>
<dbReference type="Pfam" id="PF00931">
    <property type="entry name" value="NB-ARC"/>
    <property type="match status" value="1"/>
</dbReference>
<keyword evidence="5" id="KW-0611">Plant defense</keyword>
<dbReference type="SUPFAM" id="SSF46785">
    <property type="entry name" value="Winged helix' DNA-binding domain"/>
    <property type="match status" value="1"/>
</dbReference>
<feature type="compositionally biased region" description="Basic residues" evidence="8">
    <location>
        <begin position="1048"/>
        <end position="1058"/>
    </location>
</feature>
<dbReference type="EC" id="3.2.2.6" evidence="1"/>
<keyword evidence="4" id="KW-0378">Hydrolase</keyword>
<evidence type="ECO:0000256" key="1">
    <source>
        <dbReference type="ARBA" id="ARBA00011982"/>
    </source>
</evidence>
<dbReference type="GeneID" id="107405085"/>
<proteinExistence type="predicted"/>
<evidence type="ECO:0000313" key="10">
    <source>
        <dbReference type="Proteomes" id="UP001652623"/>
    </source>
</evidence>
<evidence type="ECO:0000256" key="4">
    <source>
        <dbReference type="ARBA" id="ARBA00022801"/>
    </source>
</evidence>
<dbReference type="KEGG" id="zju:107405085"/>
<dbReference type="InterPro" id="IPR035897">
    <property type="entry name" value="Toll_tir_struct_dom_sf"/>
</dbReference>
<dbReference type="InterPro" id="IPR000157">
    <property type="entry name" value="TIR_dom"/>
</dbReference>
<feature type="compositionally biased region" description="Basic and acidic residues" evidence="8">
    <location>
        <begin position="1038"/>
        <end position="1047"/>
    </location>
</feature>
<dbReference type="Gene3D" id="3.40.50.10140">
    <property type="entry name" value="Toll/interleukin-1 receptor homology (TIR) domain"/>
    <property type="match status" value="1"/>
</dbReference>
<evidence type="ECO:0000256" key="3">
    <source>
        <dbReference type="ARBA" id="ARBA00022737"/>
    </source>
</evidence>
<dbReference type="InterPro" id="IPR036390">
    <property type="entry name" value="WH_DNA-bd_sf"/>
</dbReference>
<dbReference type="GO" id="GO:0006952">
    <property type="term" value="P:defense response"/>
    <property type="evidence" value="ECO:0007669"/>
    <property type="project" value="UniProtKB-KW"/>
</dbReference>
<evidence type="ECO:0000259" key="9">
    <source>
        <dbReference type="PROSITE" id="PS50104"/>
    </source>
</evidence>
<evidence type="ECO:0000313" key="11">
    <source>
        <dbReference type="RefSeq" id="XP_048320546.2"/>
    </source>
</evidence>
<dbReference type="Proteomes" id="UP001652623">
    <property type="component" value="Chromosome 6"/>
</dbReference>
<feature type="domain" description="TIR" evidence="9">
    <location>
        <begin position="10"/>
        <end position="175"/>
    </location>
</feature>
<feature type="region of interest" description="Disordered" evidence="8">
    <location>
        <begin position="1032"/>
        <end position="1058"/>
    </location>
</feature>
<dbReference type="Gene3D" id="3.80.10.10">
    <property type="entry name" value="Ribonuclease Inhibitor"/>
    <property type="match status" value="2"/>
</dbReference>
<dbReference type="PANTHER" id="PTHR11017">
    <property type="entry name" value="LEUCINE-RICH REPEAT-CONTAINING PROTEIN"/>
    <property type="match status" value="1"/>
</dbReference>
<dbReference type="SMART" id="SM00255">
    <property type="entry name" value="TIR"/>
    <property type="match status" value="1"/>
</dbReference>
<dbReference type="GO" id="GO:0043531">
    <property type="term" value="F:ADP binding"/>
    <property type="evidence" value="ECO:0007669"/>
    <property type="project" value="InterPro"/>
</dbReference>
<reference evidence="11" key="1">
    <citation type="submission" date="2025-08" db="UniProtKB">
        <authorList>
            <consortium name="RefSeq"/>
        </authorList>
    </citation>
    <scope>IDENTIFICATION</scope>
    <source>
        <tissue evidence="11">Seedling</tissue>
    </source>
</reference>
<dbReference type="PANTHER" id="PTHR11017:SF479">
    <property type="entry name" value="DISEASE RESISTANCE PROTEIN (TIR-NBS-LRR CLASS) FAMILY"/>
    <property type="match status" value="1"/>
</dbReference>
<dbReference type="InterPro" id="IPR027417">
    <property type="entry name" value="P-loop_NTPase"/>
</dbReference>
<evidence type="ECO:0000256" key="6">
    <source>
        <dbReference type="ARBA" id="ARBA00023027"/>
    </source>
</evidence>
<dbReference type="SUPFAM" id="SSF52540">
    <property type="entry name" value="P-loop containing nucleoside triphosphate hydrolases"/>
    <property type="match status" value="1"/>
</dbReference>
<dbReference type="Pfam" id="PF23282">
    <property type="entry name" value="WHD_ROQ1"/>
    <property type="match status" value="1"/>
</dbReference>
<dbReference type="Gene3D" id="3.40.50.300">
    <property type="entry name" value="P-loop containing nucleotide triphosphate hydrolases"/>
    <property type="match status" value="1"/>
</dbReference>
<dbReference type="Gene3D" id="1.10.8.430">
    <property type="entry name" value="Helical domain of apoptotic protease-activating factors"/>
    <property type="match status" value="1"/>
</dbReference>
<dbReference type="SUPFAM" id="SSF52058">
    <property type="entry name" value="L domain-like"/>
    <property type="match status" value="1"/>
</dbReference>
<keyword evidence="10" id="KW-1185">Reference proteome</keyword>
<dbReference type="PROSITE" id="PS50104">
    <property type="entry name" value="TIR"/>
    <property type="match status" value="1"/>
</dbReference>
<dbReference type="RefSeq" id="XP_048320546.2">
    <property type="nucleotide sequence ID" value="XM_048464589.2"/>
</dbReference>
<accession>A0A6P3YU26</accession>
<dbReference type="Pfam" id="PF20160">
    <property type="entry name" value="C-JID"/>
    <property type="match status" value="1"/>
</dbReference>
<sequence>MAASSSPSQEKYEVFLSFRGDDTRVGFTGYLYNALCQKRINTYKDDENLESGHKISEIEDAIKESKICIIVFSEDFASSTWCLDEVARILECKRDGNDIIPIFYGIEPSIVRKQEQSYAVSFGKHEQRFKDNMDKVRRWRDALNKVAAHRGYDSKNKSPEYKFIDEIVEDILSKLCRYPSTCDHSKRGLIGIENRIKEIEELLCMESMDVRTIGLYGMGGIGKTTLALAVFQTLSHHFESRCFLRNVREEYEKHGITELRKQLLSQLFYHDKTIPSLESTHLQERLCRTKVLIVLDDLVDAISQLNELLPKEYKLGAGSRIIVTTRNAQLVRSRTDKVYEVKRLNDIEALKLFRLHAFKNNCVLEGYEALSKSVADYAYGNPLALEVLGSSLHSKSVEEWKSALDELQMELNPKIEEVLRISFNQLGKKDKKGYTPIQDVFLDIACFHDDGVDRKFVENMIHDSGATKKISDLIDKCLIIEDSNSLSMHALVRQMGKAIVYDENKEPGQRSRLWKAQDVRHVLERNTGSCTIEGISLNLFQLEKDVKVRPTALSNMHHLRILRFFDAAFDCEGKFRERLGWAPCNKMYLPLEGIEYLSDELRYLQWDSYPSKYLPSNFNPENLFELVMRGSQLVELPWNDDQPIKNLRMIDLSYCESLIQIQNLCGAINLEMITIQSCPSLVQVPSRFKNLNKLWYLDLHCCKNLKDGFENLPLNIEYLSLNGTAIEALPSSFRDFEKLEELDAGYAKNLTGGIENLPLNIRVLSLYGTAIEALPSSFRDLEELEYLDLGHCKNLTGGIENLPLNLQTLFLIGCTRLKSIPVLPSGLDFLNASNCTSLETMSSWSDIHQVEGLREDYSFLYRQAVYPGNEIPEWLSHQTDDGNPLHIHLPPNWFPIHSPLFGFTFSVVFRVYGYVSSAVIRLEINLKTNVNSDDRHYWTERNLLYDFRPKMYRSEMERDHVIIADVYLDLEKLFGEEWSSVCCNVTEASFRVYIEGIWGIDWEIKKFGVGLLANTWGTARKSKRRFSECSDQASGYQDKVDSHDPHANSKRIKAQSNN</sequence>
<keyword evidence="6" id="KW-0520">NAD</keyword>
<dbReference type="InterPro" id="IPR045344">
    <property type="entry name" value="C-JID"/>
</dbReference>
<dbReference type="AlphaFoldDB" id="A0A6P3YU26"/>